<feature type="chain" id="PRO_5012314319" evidence="1">
    <location>
        <begin position="20"/>
        <end position="234"/>
    </location>
</feature>
<dbReference type="AlphaFoldDB" id="A0A2A5B811"/>
<sequence length="234" mass="26270">MIKTVAFASLMLPFAIASAQESALTESDRYFDISSFTLYEPCLTFESVSYKARFMLDDRGEEGLYWVVINGEEISKIPDDCEAVHPSVFTSDPTIPFVSYNLENLIIADGNTDTGLRYDIASRADNTRFDLGFSFDYVRELRKGESIFVSGTGAMSFPGPNSFPFEWHGGAFQSVTTNYTFDGSLEYNVETNTFIVSFDSTNEAGDYTLTVIFRDLASNQFELLVVYPIEFHVI</sequence>
<name>A0A2A5B811_9GAMM</name>
<keyword evidence="1" id="KW-0732">Signal</keyword>
<organism evidence="2 3">
    <name type="scientific">SAR86 cluster bacterium</name>
    <dbReference type="NCBI Taxonomy" id="2030880"/>
    <lineage>
        <taxon>Bacteria</taxon>
        <taxon>Pseudomonadati</taxon>
        <taxon>Pseudomonadota</taxon>
        <taxon>Gammaproteobacteria</taxon>
        <taxon>SAR86 cluster</taxon>
    </lineage>
</organism>
<protein>
    <submittedName>
        <fullName evidence="2">Uncharacterized protein</fullName>
    </submittedName>
</protein>
<comment type="caution">
    <text evidence="2">The sequence shown here is derived from an EMBL/GenBank/DDBJ whole genome shotgun (WGS) entry which is preliminary data.</text>
</comment>
<feature type="signal peptide" evidence="1">
    <location>
        <begin position="1"/>
        <end position="19"/>
    </location>
</feature>
<evidence type="ECO:0000313" key="2">
    <source>
        <dbReference type="EMBL" id="PCJ27500.1"/>
    </source>
</evidence>
<evidence type="ECO:0000313" key="3">
    <source>
        <dbReference type="Proteomes" id="UP000218327"/>
    </source>
</evidence>
<reference evidence="3" key="1">
    <citation type="submission" date="2017-08" db="EMBL/GenBank/DDBJ databases">
        <title>A dynamic microbial community with high functional redundancy inhabits the cold, oxic subseafloor aquifer.</title>
        <authorList>
            <person name="Tully B.J."/>
            <person name="Wheat C.G."/>
            <person name="Glazer B.T."/>
            <person name="Huber J.A."/>
        </authorList>
    </citation>
    <scope>NUCLEOTIDE SEQUENCE [LARGE SCALE GENOMIC DNA]</scope>
</reference>
<gene>
    <name evidence="2" type="ORF">COA96_03095</name>
</gene>
<evidence type="ECO:0000256" key="1">
    <source>
        <dbReference type="SAM" id="SignalP"/>
    </source>
</evidence>
<dbReference type="Proteomes" id="UP000218327">
    <property type="component" value="Unassembled WGS sequence"/>
</dbReference>
<proteinExistence type="predicted"/>
<dbReference type="EMBL" id="NVVJ01000006">
    <property type="protein sequence ID" value="PCJ27500.1"/>
    <property type="molecule type" value="Genomic_DNA"/>
</dbReference>
<accession>A0A2A5B811</accession>